<keyword evidence="8" id="KW-0804">Transcription</keyword>
<dbReference type="EMBL" id="CP094984">
    <property type="protein sequence ID" value="UON92804.1"/>
    <property type="molecule type" value="Genomic_DNA"/>
</dbReference>
<evidence type="ECO:0000313" key="15">
    <source>
        <dbReference type="EMBL" id="UON92804.1"/>
    </source>
</evidence>
<evidence type="ECO:0000259" key="13">
    <source>
        <dbReference type="Pfam" id="PF22618"/>
    </source>
</evidence>
<dbReference type="Proteomes" id="UP000829758">
    <property type="component" value="Chromosome"/>
</dbReference>
<evidence type="ECO:0000256" key="6">
    <source>
        <dbReference type="ARBA" id="ARBA00023015"/>
    </source>
</evidence>
<dbReference type="InterPro" id="IPR053877">
    <property type="entry name" value="RskA_N"/>
</dbReference>
<dbReference type="GO" id="GO:0016989">
    <property type="term" value="F:sigma factor antagonist activity"/>
    <property type="evidence" value="ECO:0007669"/>
    <property type="project" value="TreeGrafter"/>
</dbReference>
<dbReference type="InterPro" id="IPR041916">
    <property type="entry name" value="Anti_sigma_zinc_sf"/>
</dbReference>
<keyword evidence="6" id="KW-0805">Transcription regulation</keyword>
<keyword evidence="16" id="KW-1185">Reference proteome</keyword>
<evidence type="ECO:0000256" key="9">
    <source>
        <dbReference type="ARBA" id="ARBA00029829"/>
    </source>
</evidence>
<keyword evidence="3" id="KW-1003">Cell membrane</keyword>
<name>A0A9X1SAA5_9MICC</name>
<evidence type="ECO:0000313" key="17">
    <source>
        <dbReference type="Proteomes" id="UP001155145"/>
    </source>
</evidence>
<evidence type="ECO:0000313" key="16">
    <source>
        <dbReference type="Proteomes" id="UP000829758"/>
    </source>
</evidence>
<reference evidence="14" key="1">
    <citation type="submission" date="2021-10" db="EMBL/GenBank/DDBJ databases">
        <title>Novel species in genus Arthrobacter.</title>
        <authorList>
            <person name="Liu Y."/>
        </authorList>
    </citation>
    <scope>NUCLEOTIDE SEQUENCE</scope>
    <source>
        <strain evidence="16">zg-Y462</strain>
        <strain evidence="14">Zg-Y462</strain>
    </source>
</reference>
<dbReference type="PANTHER" id="PTHR37461">
    <property type="entry name" value="ANTI-SIGMA-K FACTOR RSKA"/>
    <property type="match status" value="1"/>
</dbReference>
<evidence type="ECO:0000256" key="5">
    <source>
        <dbReference type="ARBA" id="ARBA00022989"/>
    </source>
</evidence>
<evidence type="ECO:0000256" key="4">
    <source>
        <dbReference type="ARBA" id="ARBA00022692"/>
    </source>
</evidence>
<evidence type="ECO:0000259" key="12">
    <source>
        <dbReference type="Pfam" id="PF10099"/>
    </source>
</evidence>
<feature type="domain" description="Anti-sigma K factor RskA C-terminal" evidence="12">
    <location>
        <begin position="110"/>
        <end position="248"/>
    </location>
</feature>
<dbReference type="GO" id="GO:0006417">
    <property type="term" value="P:regulation of translation"/>
    <property type="evidence" value="ECO:0007669"/>
    <property type="project" value="TreeGrafter"/>
</dbReference>
<evidence type="ECO:0000256" key="8">
    <source>
        <dbReference type="ARBA" id="ARBA00023163"/>
    </source>
</evidence>
<dbReference type="Gene3D" id="1.10.10.1320">
    <property type="entry name" value="Anti-sigma factor, zinc-finger domain"/>
    <property type="match status" value="1"/>
</dbReference>
<accession>A0A9X1SAA5</accession>
<dbReference type="InterPro" id="IPR018764">
    <property type="entry name" value="RskA_C"/>
</dbReference>
<dbReference type="PANTHER" id="PTHR37461:SF1">
    <property type="entry name" value="ANTI-SIGMA-K FACTOR RSKA"/>
    <property type="match status" value="1"/>
</dbReference>
<sequence length="255" mass="26815">MSSHNHSPGSGGFHDAGSPHDLAPLYAVDALDPQERADFEQHLAGCAQCRAEVEDYSEVGASLAAGAAQEAPPELRTAVLSAISGTRPLPAEEVTSLQDRRRRRTRTVLAAAAAAVLVPGIALGGWALGVQSEQREQEQIAAAEQGRENRLLSAPDVTTRQLDVNGVPATLVVSRDADSALFVAGDLPDPGEGREYQLWLLEEETPIPNVRFDGGDDVRIWLSGNVTDAGAVAMTVEPEGGSETPTLPLLASAEL</sequence>
<proteinExistence type="predicted"/>
<comment type="subcellular location">
    <subcellularLocation>
        <location evidence="2">Cell membrane</location>
    </subcellularLocation>
    <subcellularLocation>
        <location evidence="1">Membrane</location>
        <topology evidence="1">Single-pass membrane protein</topology>
    </subcellularLocation>
</comment>
<organism evidence="14 17">
    <name type="scientific">Arthrobacter zhangbolii</name>
    <dbReference type="NCBI Taxonomy" id="2886936"/>
    <lineage>
        <taxon>Bacteria</taxon>
        <taxon>Bacillati</taxon>
        <taxon>Actinomycetota</taxon>
        <taxon>Actinomycetes</taxon>
        <taxon>Micrococcales</taxon>
        <taxon>Micrococcaceae</taxon>
        <taxon>Arthrobacter</taxon>
    </lineage>
</organism>
<evidence type="ECO:0000256" key="2">
    <source>
        <dbReference type="ARBA" id="ARBA00004236"/>
    </source>
</evidence>
<evidence type="ECO:0000313" key="14">
    <source>
        <dbReference type="EMBL" id="MCC3273207.1"/>
    </source>
</evidence>
<evidence type="ECO:0000256" key="11">
    <source>
        <dbReference type="SAM" id="Phobius"/>
    </source>
</evidence>
<dbReference type="AlphaFoldDB" id="A0A9X1SAA5"/>
<evidence type="ECO:0000256" key="7">
    <source>
        <dbReference type="ARBA" id="ARBA00023136"/>
    </source>
</evidence>
<dbReference type="InterPro" id="IPR051474">
    <property type="entry name" value="Anti-sigma-K/W_factor"/>
</dbReference>
<feature type="domain" description="Anti-sigma-K factor RskA N-terminal" evidence="13">
    <location>
        <begin position="20"/>
        <end position="51"/>
    </location>
</feature>
<dbReference type="EMBL" id="JAJFZT010000007">
    <property type="protein sequence ID" value="MCC3273207.1"/>
    <property type="molecule type" value="Genomic_DNA"/>
</dbReference>
<dbReference type="Proteomes" id="UP001155145">
    <property type="component" value="Unassembled WGS sequence"/>
</dbReference>
<dbReference type="GO" id="GO:0005886">
    <property type="term" value="C:plasma membrane"/>
    <property type="evidence" value="ECO:0007669"/>
    <property type="project" value="UniProtKB-SubCell"/>
</dbReference>
<evidence type="ECO:0000256" key="10">
    <source>
        <dbReference type="ARBA" id="ARBA00030803"/>
    </source>
</evidence>
<evidence type="ECO:0000256" key="3">
    <source>
        <dbReference type="ARBA" id="ARBA00022475"/>
    </source>
</evidence>
<dbReference type="RefSeq" id="WP_227929067.1">
    <property type="nucleotide sequence ID" value="NZ_CP094984.1"/>
</dbReference>
<keyword evidence="5 11" id="KW-1133">Transmembrane helix</keyword>
<keyword evidence="7 11" id="KW-0472">Membrane</keyword>
<dbReference type="Pfam" id="PF10099">
    <property type="entry name" value="RskA_C"/>
    <property type="match status" value="1"/>
</dbReference>
<dbReference type="Pfam" id="PF22618">
    <property type="entry name" value="RskA_N"/>
    <property type="match status" value="1"/>
</dbReference>
<protein>
    <recommendedName>
        <fullName evidence="10">Regulator of SigK</fullName>
    </recommendedName>
    <alternativeName>
        <fullName evidence="9">Sigma-K anti-sigma factor RskA</fullName>
    </alternativeName>
</protein>
<feature type="transmembrane region" description="Helical" evidence="11">
    <location>
        <begin position="108"/>
        <end position="129"/>
    </location>
</feature>
<gene>
    <name evidence="14" type="ORF">LJ755_10760</name>
    <name evidence="15" type="ORF">MUK71_03945</name>
</gene>
<keyword evidence="4 11" id="KW-0812">Transmembrane</keyword>
<evidence type="ECO:0000256" key="1">
    <source>
        <dbReference type="ARBA" id="ARBA00004167"/>
    </source>
</evidence>